<keyword evidence="5" id="KW-0677">Repeat</keyword>
<evidence type="ECO:0000313" key="8">
    <source>
        <dbReference type="EMBL" id="RNF05774.1"/>
    </source>
</evidence>
<dbReference type="InterPro" id="IPR037363">
    <property type="entry name" value="Sec13/Seh1_fam"/>
</dbReference>
<organism evidence="8 9">
    <name type="scientific">Trypanosoma conorhini</name>
    <dbReference type="NCBI Taxonomy" id="83891"/>
    <lineage>
        <taxon>Eukaryota</taxon>
        <taxon>Discoba</taxon>
        <taxon>Euglenozoa</taxon>
        <taxon>Kinetoplastea</taxon>
        <taxon>Metakinetoplastina</taxon>
        <taxon>Trypanosomatida</taxon>
        <taxon>Trypanosomatidae</taxon>
        <taxon>Trypanosoma</taxon>
    </lineage>
</organism>
<dbReference type="GeneID" id="40321332"/>
<dbReference type="PANTHER" id="PTHR11024:SF3">
    <property type="entry name" value="NUCLEOPORIN SEH1"/>
    <property type="match status" value="1"/>
</dbReference>
<keyword evidence="6" id="KW-0653">Protein transport</keyword>
<dbReference type="AlphaFoldDB" id="A0A3R7L1M1"/>
<dbReference type="InterPro" id="IPR001680">
    <property type="entry name" value="WD40_rpt"/>
</dbReference>
<dbReference type="InterPro" id="IPR036322">
    <property type="entry name" value="WD40_repeat_dom_sf"/>
</dbReference>
<evidence type="ECO:0000256" key="1">
    <source>
        <dbReference type="ARBA" id="ARBA00004259"/>
    </source>
</evidence>
<evidence type="ECO:0000256" key="6">
    <source>
        <dbReference type="ARBA" id="ARBA00022927"/>
    </source>
</evidence>
<dbReference type="PANTHER" id="PTHR11024">
    <property type="entry name" value="NUCLEAR PORE COMPLEX PROTEIN SEC13 / SEH1 FAMILY MEMBER"/>
    <property type="match status" value="1"/>
</dbReference>
<sequence>MLLAAVKRQQVPSMNSGSQGAAALPVSLVHAPEGHCNGASPAAVDPATFSSSSAIPLLPSVMRPLFHFTADDAVILAMEYNNHNKLLAVSTSNKEVFVASTRDMPLEGVQAANGEQVQWNPAENTVRIDHLRSPCTQLAWAPWQYGIYLACVCRGRQVRLYRLSHGRWSLDEEVAAQDCNSVAFSAHFTMACVTAKGKILIFIQATVNEENTWTLHSTYSDGEYHGVTRQLSSRSRAIKGFNCVAWDDTGTWLAVGDDEGEVRVFLVSNEGRSIGEVAYISELVSDRSKGVRQVAWAPGAGRSFLILAVVASYKVTLLFFQRARGGVNAGGSGAQTSVGTQLQFITKTSITMEEVTELSWNIHGGRFATAHTDGAVCFWAVNISYQKGRRGSLVDVENAMGSNISGSGGASHVNATQPYRDLLLVASVSKISGVHPYHGGR</sequence>
<keyword evidence="4" id="KW-0853">WD repeat</keyword>
<comment type="caution">
    <text evidence="8">The sequence shown here is derived from an EMBL/GenBank/DDBJ whole genome shotgun (WGS) entry which is preliminary data.</text>
</comment>
<name>A0A3R7L1M1_9TRYP</name>
<dbReference type="SMART" id="SM00320">
    <property type="entry name" value="WD40"/>
    <property type="match status" value="4"/>
</dbReference>
<keyword evidence="9" id="KW-1185">Reference proteome</keyword>
<comment type="similarity">
    <text evidence="2">Belongs to the WD repeat SEC13 family.</text>
</comment>
<accession>A0A3R7L1M1</accession>
<evidence type="ECO:0000256" key="4">
    <source>
        <dbReference type="ARBA" id="ARBA00022574"/>
    </source>
</evidence>
<dbReference type="GO" id="GO:0035859">
    <property type="term" value="C:Seh1-associated complex"/>
    <property type="evidence" value="ECO:0007669"/>
    <property type="project" value="TreeGrafter"/>
</dbReference>
<dbReference type="GO" id="GO:0034198">
    <property type="term" value="P:cellular response to amino acid starvation"/>
    <property type="evidence" value="ECO:0007669"/>
    <property type="project" value="TreeGrafter"/>
</dbReference>
<dbReference type="Proteomes" id="UP000284403">
    <property type="component" value="Unassembled WGS sequence"/>
</dbReference>
<dbReference type="EMBL" id="MKKU01000623">
    <property type="protein sequence ID" value="RNF05774.1"/>
    <property type="molecule type" value="Genomic_DNA"/>
</dbReference>
<dbReference type="InterPro" id="IPR015943">
    <property type="entry name" value="WD40/YVTN_repeat-like_dom_sf"/>
</dbReference>
<evidence type="ECO:0000256" key="2">
    <source>
        <dbReference type="ARBA" id="ARBA00010102"/>
    </source>
</evidence>
<keyword evidence="3" id="KW-0813">Transport</keyword>
<proteinExistence type="inferred from homology"/>
<evidence type="ECO:0000313" key="9">
    <source>
        <dbReference type="Proteomes" id="UP000284403"/>
    </source>
</evidence>
<reference evidence="8 9" key="1">
    <citation type="journal article" date="2018" name="BMC Genomics">
        <title>Genomic comparison of Trypanosoma conorhini and Trypanosoma rangeli to Trypanosoma cruzi strains of high and low virulence.</title>
        <authorList>
            <person name="Bradwell K.R."/>
            <person name="Koparde V.N."/>
            <person name="Matveyev A.V."/>
            <person name="Serrano M.G."/>
            <person name="Alves J.M."/>
            <person name="Parikh H."/>
            <person name="Huang B."/>
            <person name="Lee V."/>
            <person name="Espinosa-Alvarez O."/>
            <person name="Ortiz P.A."/>
            <person name="Costa-Martins A.G."/>
            <person name="Teixeira M.M."/>
            <person name="Buck G.A."/>
        </authorList>
    </citation>
    <scope>NUCLEOTIDE SEQUENCE [LARGE SCALE GENOMIC DNA]</scope>
    <source>
        <strain evidence="8 9">025E</strain>
    </source>
</reference>
<dbReference type="GO" id="GO:0015031">
    <property type="term" value="P:protein transport"/>
    <property type="evidence" value="ECO:0007669"/>
    <property type="project" value="UniProtKB-KW"/>
</dbReference>
<gene>
    <name evidence="8" type="ORF">Tco025E_07721</name>
</gene>
<dbReference type="Gene3D" id="2.130.10.10">
    <property type="entry name" value="YVTN repeat-like/Quinoprotein amine dehydrogenase"/>
    <property type="match status" value="1"/>
</dbReference>
<dbReference type="GO" id="GO:0031080">
    <property type="term" value="C:nuclear pore outer ring"/>
    <property type="evidence" value="ECO:0007669"/>
    <property type="project" value="TreeGrafter"/>
</dbReference>
<evidence type="ECO:0000256" key="5">
    <source>
        <dbReference type="ARBA" id="ARBA00022737"/>
    </source>
</evidence>
<dbReference type="SUPFAM" id="SSF50978">
    <property type="entry name" value="WD40 repeat-like"/>
    <property type="match status" value="1"/>
</dbReference>
<dbReference type="RefSeq" id="XP_029225315.1">
    <property type="nucleotide sequence ID" value="XM_029374580.1"/>
</dbReference>
<protein>
    <submittedName>
        <fullName evidence="8">Uncharacterized protein</fullName>
    </submittedName>
</protein>
<dbReference type="Pfam" id="PF00400">
    <property type="entry name" value="WD40"/>
    <property type="match status" value="1"/>
</dbReference>
<dbReference type="GO" id="GO:1904263">
    <property type="term" value="P:positive regulation of TORC1 signaling"/>
    <property type="evidence" value="ECO:0007669"/>
    <property type="project" value="TreeGrafter"/>
</dbReference>
<comment type="subcellular location">
    <subcellularLocation>
        <location evidence="1">Nucleus envelope</location>
    </subcellularLocation>
</comment>
<dbReference type="GO" id="GO:0005198">
    <property type="term" value="F:structural molecule activity"/>
    <property type="evidence" value="ECO:0007669"/>
    <property type="project" value="InterPro"/>
</dbReference>
<keyword evidence="7" id="KW-0539">Nucleus</keyword>
<evidence type="ECO:0000256" key="3">
    <source>
        <dbReference type="ARBA" id="ARBA00022448"/>
    </source>
</evidence>
<evidence type="ECO:0000256" key="7">
    <source>
        <dbReference type="ARBA" id="ARBA00023242"/>
    </source>
</evidence>
<dbReference type="OrthoDB" id="5566198at2759"/>